<comment type="caution">
    <text evidence="5">The sequence shown here is derived from an EMBL/GenBank/DDBJ whole genome shotgun (WGS) entry which is preliminary data.</text>
</comment>
<organism evidence="5 6">
    <name type="scientific">Sclerotinia borealis (strain F-4128)</name>
    <dbReference type="NCBI Taxonomy" id="1432307"/>
    <lineage>
        <taxon>Eukaryota</taxon>
        <taxon>Fungi</taxon>
        <taxon>Dikarya</taxon>
        <taxon>Ascomycota</taxon>
        <taxon>Pezizomycotina</taxon>
        <taxon>Leotiomycetes</taxon>
        <taxon>Helotiales</taxon>
        <taxon>Sclerotiniaceae</taxon>
        <taxon>Sclerotinia</taxon>
    </lineage>
</organism>
<dbReference type="Pfam" id="PF00732">
    <property type="entry name" value="GMC_oxred_N"/>
    <property type="match status" value="1"/>
</dbReference>
<proteinExistence type="inferred from homology"/>
<dbReference type="PANTHER" id="PTHR11552">
    <property type="entry name" value="GLUCOSE-METHANOL-CHOLINE GMC OXIDOREDUCTASE"/>
    <property type="match status" value="1"/>
</dbReference>
<dbReference type="PANTHER" id="PTHR11552:SF138">
    <property type="entry name" value="DEHYDROGENASE PKFF-RELATED"/>
    <property type="match status" value="1"/>
</dbReference>
<comment type="similarity">
    <text evidence="1">Belongs to the GMC oxidoreductase family.</text>
</comment>
<dbReference type="GO" id="GO:0044550">
    <property type="term" value="P:secondary metabolite biosynthetic process"/>
    <property type="evidence" value="ECO:0007669"/>
    <property type="project" value="TreeGrafter"/>
</dbReference>
<accession>W9CMC6</accession>
<evidence type="ECO:0000313" key="6">
    <source>
        <dbReference type="Proteomes" id="UP000019487"/>
    </source>
</evidence>
<dbReference type="Proteomes" id="UP000019487">
    <property type="component" value="Unassembled WGS sequence"/>
</dbReference>
<dbReference type="AlphaFoldDB" id="W9CMC6"/>
<gene>
    <name evidence="5" type="ORF">SBOR_2632</name>
</gene>
<evidence type="ECO:0000256" key="1">
    <source>
        <dbReference type="ARBA" id="ARBA00010790"/>
    </source>
</evidence>
<dbReference type="Gene3D" id="3.50.50.60">
    <property type="entry name" value="FAD/NAD(P)-binding domain"/>
    <property type="match status" value="1"/>
</dbReference>
<sequence length="277" mass="29730">MSLRVANATVPAPSREAYSPIGRPLQVSHANWALPISSYAKAAFSSSGIYPLQDLSYGKMMGTQYSPLTFGSPDEKRSSSESSYLHDALASGRDSLKIFTRTLVKKIVFNNKTATGVVVAANGIEWTIEAKKEIIFSAGAVVCLRTLGIEVLIDAPGVGKNMWDHVSISIVQEVSVETQSGISVSVKALKAAQDYDQTHSDILTSSGADYIGKMGKASDPNAVVDASARVIGVNSLRVVDASAFPLLQVTSRTTTSYYLCICREDRDENISRTINVN</sequence>
<keyword evidence="6" id="KW-1185">Reference proteome</keyword>
<name>W9CMC6_SCLBF</name>
<feature type="domain" description="Glucose-methanol-choline oxidoreductase C-terminal" evidence="4">
    <location>
        <begin position="208"/>
        <end position="257"/>
    </location>
</feature>
<dbReference type="GO" id="GO:0016614">
    <property type="term" value="F:oxidoreductase activity, acting on CH-OH group of donors"/>
    <property type="evidence" value="ECO:0007669"/>
    <property type="project" value="InterPro"/>
</dbReference>
<dbReference type="Pfam" id="PF05199">
    <property type="entry name" value="GMC_oxred_C"/>
    <property type="match status" value="1"/>
</dbReference>
<dbReference type="EMBL" id="AYSA01000110">
    <property type="protein sequence ID" value="ESZ96986.1"/>
    <property type="molecule type" value="Genomic_DNA"/>
</dbReference>
<evidence type="ECO:0000256" key="2">
    <source>
        <dbReference type="ARBA" id="ARBA00023180"/>
    </source>
</evidence>
<dbReference type="GO" id="GO:0050660">
    <property type="term" value="F:flavin adenine dinucleotide binding"/>
    <property type="evidence" value="ECO:0007669"/>
    <property type="project" value="InterPro"/>
</dbReference>
<evidence type="ECO:0000259" key="3">
    <source>
        <dbReference type="Pfam" id="PF00732"/>
    </source>
</evidence>
<dbReference type="InterPro" id="IPR036188">
    <property type="entry name" value="FAD/NAD-bd_sf"/>
</dbReference>
<evidence type="ECO:0000259" key="4">
    <source>
        <dbReference type="Pfam" id="PF05199"/>
    </source>
</evidence>
<dbReference type="InterPro" id="IPR000172">
    <property type="entry name" value="GMC_OxRdtase_N"/>
</dbReference>
<feature type="domain" description="Glucose-methanol-choline oxidoreductase N-terminal" evidence="3">
    <location>
        <begin position="69"/>
        <end position="166"/>
    </location>
</feature>
<dbReference type="InterPro" id="IPR007867">
    <property type="entry name" value="GMC_OxRtase_C"/>
</dbReference>
<evidence type="ECO:0000313" key="5">
    <source>
        <dbReference type="EMBL" id="ESZ96986.1"/>
    </source>
</evidence>
<keyword evidence="2" id="KW-0325">Glycoprotein</keyword>
<dbReference type="SUPFAM" id="SSF51905">
    <property type="entry name" value="FAD/NAD(P)-binding domain"/>
    <property type="match status" value="1"/>
</dbReference>
<dbReference type="InterPro" id="IPR012132">
    <property type="entry name" value="GMC_OxRdtase"/>
</dbReference>
<protein>
    <submittedName>
        <fullName evidence="5">Versicolorin B synthase</fullName>
    </submittedName>
</protein>
<reference evidence="5 6" key="1">
    <citation type="journal article" date="2014" name="Genome Announc.">
        <title>Draft genome sequence of Sclerotinia borealis, a psychrophilic plant pathogenic fungus.</title>
        <authorList>
            <person name="Mardanov A.V."/>
            <person name="Beletsky A.V."/>
            <person name="Kadnikov V.V."/>
            <person name="Ignatov A.N."/>
            <person name="Ravin N.V."/>
        </authorList>
    </citation>
    <scope>NUCLEOTIDE SEQUENCE [LARGE SCALE GENOMIC DNA]</scope>
    <source>
        <strain evidence="6">F-4157</strain>
    </source>
</reference>
<dbReference type="STRING" id="1432307.W9CMC6"/>
<dbReference type="HOGENOM" id="CLU_1005291_0_0_1"/>
<dbReference type="OrthoDB" id="269227at2759"/>